<name>A0A9X7VXK4_9BACL</name>
<evidence type="ECO:0000313" key="1">
    <source>
        <dbReference type="EMBL" id="QSO46332.1"/>
    </source>
</evidence>
<sequence>MEQEKGSRVDMESQTDWRMDYVASLENTLDFFSSLASDKDSLNYLLNGLKQDLPKLELNDETLSAAVTLMNKLPKLVRYIEAVEPFLDFASGVLADETSLRYLTTEMGRMTEPVQSTLDQGKSLLEEAKRRAKKDGTQIGVFTLVKLLRSPTVQTSIKVAKSALEVIDEKKQATRQTTA</sequence>
<dbReference type="EMBL" id="CP071182">
    <property type="protein sequence ID" value="QSO46332.1"/>
    <property type="molecule type" value="Genomic_DNA"/>
</dbReference>
<dbReference type="KEGG" id="afx:JZ786_17795"/>
<dbReference type="RefSeq" id="WP_206655701.1">
    <property type="nucleotide sequence ID" value="NZ_CP071182.1"/>
</dbReference>
<evidence type="ECO:0000313" key="2">
    <source>
        <dbReference type="Proteomes" id="UP000663505"/>
    </source>
</evidence>
<dbReference type="AlphaFoldDB" id="A0A9X7VXK4"/>
<dbReference type="Proteomes" id="UP000663505">
    <property type="component" value="Chromosome"/>
</dbReference>
<protein>
    <recommendedName>
        <fullName evidence="3">DUF1641 domain-containing protein</fullName>
    </recommendedName>
</protein>
<accession>A0A9X7VXK4</accession>
<organism evidence="1 2">
    <name type="scientific">Alicyclobacillus mengziensis</name>
    <dbReference type="NCBI Taxonomy" id="2931921"/>
    <lineage>
        <taxon>Bacteria</taxon>
        <taxon>Bacillati</taxon>
        <taxon>Bacillota</taxon>
        <taxon>Bacilli</taxon>
        <taxon>Bacillales</taxon>
        <taxon>Alicyclobacillaceae</taxon>
        <taxon>Alicyclobacillus</taxon>
    </lineage>
</organism>
<keyword evidence="2" id="KW-1185">Reference proteome</keyword>
<reference evidence="1 2" key="1">
    <citation type="submission" date="2021-02" db="EMBL/GenBank/DDBJ databases">
        <title>Alicyclobacillus curvatus sp. nov. and Alicyclobacillus mengziensis sp. nov., two acidophilic bacteria isolated from acid mine drainage.</title>
        <authorList>
            <person name="Huang Y."/>
        </authorList>
    </citation>
    <scope>NUCLEOTIDE SEQUENCE [LARGE SCALE GENOMIC DNA]</scope>
    <source>
        <strain evidence="1 2">S30H14</strain>
    </source>
</reference>
<evidence type="ECO:0008006" key="3">
    <source>
        <dbReference type="Google" id="ProtNLM"/>
    </source>
</evidence>
<gene>
    <name evidence="1" type="ORF">JZ786_17795</name>
</gene>
<proteinExistence type="predicted"/>